<reference evidence="7 8" key="1">
    <citation type="submission" date="2017-01" db="EMBL/GenBank/DDBJ databases">
        <title>The complete genome sequence of a sulfur-oxidizing marine bacterium Thioclava sp. 25B10_4T.</title>
        <authorList>
            <person name="Liu Y."/>
            <person name="Lai Q."/>
            <person name="Shao Z."/>
        </authorList>
    </citation>
    <scope>NUCLEOTIDE SEQUENCE [LARGE SCALE GENOMIC DNA]</scope>
    <source>
        <strain evidence="7 8">25B10_4</strain>
    </source>
</reference>
<evidence type="ECO:0000256" key="6">
    <source>
        <dbReference type="SAM" id="Phobius"/>
    </source>
</evidence>
<evidence type="ECO:0000256" key="1">
    <source>
        <dbReference type="ARBA" id="ARBA00004141"/>
    </source>
</evidence>
<evidence type="ECO:0000256" key="4">
    <source>
        <dbReference type="ARBA" id="ARBA00022989"/>
    </source>
</evidence>
<dbReference type="Proteomes" id="UP000185622">
    <property type="component" value="Chromosome"/>
</dbReference>
<dbReference type="InterPro" id="IPR004923">
    <property type="entry name" value="FTR1/Fip1/EfeU"/>
</dbReference>
<evidence type="ECO:0000256" key="3">
    <source>
        <dbReference type="ARBA" id="ARBA00022692"/>
    </source>
</evidence>
<organism evidence="7 8">
    <name type="scientific">Thioclava nitratireducens</name>
    <dbReference type="NCBI Taxonomy" id="1915078"/>
    <lineage>
        <taxon>Bacteria</taxon>
        <taxon>Pseudomonadati</taxon>
        <taxon>Pseudomonadota</taxon>
        <taxon>Alphaproteobacteria</taxon>
        <taxon>Rhodobacterales</taxon>
        <taxon>Paracoccaceae</taxon>
        <taxon>Thioclava</taxon>
    </lineage>
</organism>
<keyword evidence="8" id="KW-1185">Reference proteome</keyword>
<protein>
    <submittedName>
        <fullName evidence="7">FTR1 family iron permease</fullName>
    </submittedName>
</protein>
<feature type="transmembrane region" description="Helical" evidence="6">
    <location>
        <begin position="183"/>
        <end position="203"/>
    </location>
</feature>
<keyword evidence="4 6" id="KW-1133">Transmembrane helix</keyword>
<sequence>MDGQIIFILWRESVEALLVIGILAGWLAHEGAGRRAARFLWGGVLTGLALALAFALTLLGFSKLLSTEVRQDLMTVMVFVAAGLIVQMVVWMRGHGRTLKRDLEAGLKAAAIRQGWWAVFLLAMAAVAREGSETVVFLYGSLAAAKQSEMTGVLASIAVGVAAAGATYALLRAGAKFLPWRGFFRVSEVMLLLLGAALFTTGVDDLVSTGILPFGAPLWDMSALLDDGGRLGGLISALTGYRAAPDAATLGGWIVYWASVAGILRWQSRSLQARLA</sequence>
<keyword evidence="3 6" id="KW-0812">Transmembrane</keyword>
<dbReference type="PANTHER" id="PTHR31632">
    <property type="entry name" value="IRON TRANSPORTER FTH1"/>
    <property type="match status" value="1"/>
</dbReference>
<feature type="transmembrane region" description="Helical" evidence="6">
    <location>
        <begin position="6"/>
        <end position="27"/>
    </location>
</feature>
<gene>
    <name evidence="7" type="ORF">BMG03_02625</name>
</gene>
<feature type="transmembrane region" description="Helical" evidence="6">
    <location>
        <begin position="73"/>
        <end position="94"/>
    </location>
</feature>
<comment type="subcellular location">
    <subcellularLocation>
        <location evidence="1">Membrane</location>
        <topology evidence="1">Multi-pass membrane protein</topology>
    </subcellularLocation>
</comment>
<dbReference type="Pfam" id="PF03239">
    <property type="entry name" value="FTR1"/>
    <property type="match status" value="1"/>
</dbReference>
<dbReference type="EMBL" id="CP019437">
    <property type="protein sequence ID" value="AQS46819.1"/>
    <property type="molecule type" value="Genomic_DNA"/>
</dbReference>
<feature type="transmembrane region" description="Helical" evidence="6">
    <location>
        <begin position="115"/>
        <end position="132"/>
    </location>
</feature>
<feature type="transmembrane region" description="Helical" evidence="6">
    <location>
        <begin position="247"/>
        <end position="266"/>
    </location>
</feature>
<keyword evidence="5 6" id="KW-0472">Membrane</keyword>
<evidence type="ECO:0000313" key="8">
    <source>
        <dbReference type="Proteomes" id="UP000185622"/>
    </source>
</evidence>
<accession>A0ABM6IDN3</accession>
<dbReference type="RefSeq" id="WP_075777687.1">
    <property type="nucleotide sequence ID" value="NZ_CP019437.1"/>
</dbReference>
<feature type="transmembrane region" description="Helical" evidence="6">
    <location>
        <begin position="152"/>
        <end position="171"/>
    </location>
</feature>
<dbReference type="PANTHER" id="PTHR31632:SF2">
    <property type="entry name" value="PLASMA MEMBRANE IRON PERMEASE"/>
    <property type="match status" value="1"/>
</dbReference>
<evidence type="ECO:0000256" key="5">
    <source>
        <dbReference type="ARBA" id="ARBA00023136"/>
    </source>
</evidence>
<evidence type="ECO:0000256" key="2">
    <source>
        <dbReference type="ARBA" id="ARBA00008333"/>
    </source>
</evidence>
<comment type="similarity">
    <text evidence="2">Belongs to the oxidase-dependent Fe transporter (OFeT) (TC 9.A.10.1) family.</text>
</comment>
<name>A0ABM6IDN3_9RHOB</name>
<evidence type="ECO:0000313" key="7">
    <source>
        <dbReference type="EMBL" id="AQS46819.1"/>
    </source>
</evidence>
<proteinExistence type="inferred from homology"/>
<feature type="transmembrane region" description="Helical" evidence="6">
    <location>
        <begin position="39"/>
        <end position="61"/>
    </location>
</feature>